<accession>A0A5J5EE44</accession>
<reference evidence="2 3" key="1">
    <citation type="submission" date="2019-09" db="EMBL/GenBank/DDBJ databases">
        <title>Draft genome of the ectomycorrhizal ascomycete Sphaerosporella brunnea.</title>
        <authorList>
            <consortium name="DOE Joint Genome Institute"/>
            <person name="Benucci G.M."/>
            <person name="Marozzi G."/>
            <person name="Antonielli L."/>
            <person name="Sanchez S."/>
            <person name="Marco P."/>
            <person name="Wang X."/>
            <person name="Falini L.B."/>
            <person name="Barry K."/>
            <person name="Haridas S."/>
            <person name="Lipzen A."/>
            <person name="Labutti K."/>
            <person name="Grigoriev I.V."/>
            <person name="Murat C."/>
            <person name="Martin F."/>
            <person name="Albertini E."/>
            <person name="Donnini D."/>
            <person name="Bonito G."/>
        </authorList>
    </citation>
    <scope>NUCLEOTIDE SEQUENCE [LARGE SCALE GENOMIC DNA]</scope>
    <source>
        <strain evidence="2 3">Sb_GMNB300</strain>
    </source>
</reference>
<keyword evidence="1" id="KW-0472">Membrane</keyword>
<protein>
    <submittedName>
        <fullName evidence="2">Uncharacterized protein</fullName>
    </submittedName>
</protein>
<evidence type="ECO:0000256" key="1">
    <source>
        <dbReference type="SAM" id="Phobius"/>
    </source>
</evidence>
<evidence type="ECO:0000313" key="3">
    <source>
        <dbReference type="Proteomes" id="UP000326924"/>
    </source>
</evidence>
<name>A0A5J5EE44_9PEZI</name>
<keyword evidence="1" id="KW-1133">Transmembrane helix</keyword>
<dbReference type="AlphaFoldDB" id="A0A5J5EE44"/>
<keyword evidence="3" id="KW-1185">Reference proteome</keyword>
<organism evidence="2 3">
    <name type="scientific">Sphaerosporella brunnea</name>
    <dbReference type="NCBI Taxonomy" id="1250544"/>
    <lineage>
        <taxon>Eukaryota</taxon>
        <taxon>Fungi</taxon>
        <taxon>Dikarya</taxon>
        <taxon>Ascomycota</taxon>
        <taxon>Pezizomycotina</taxon>
        <taxon>Pezizomycetes</taxon>
        <taxon>Pezizales</taxon>
        <taxon>Pyronemataceae</taxon>
        <taxon>Sphaerosporella</taxon>
    </lineage>
</organism>
<dbReference type="EMBL" id="VXIS01000389">
    <property type="protein sequence ID" value="KAA8893915.1"/>
    <property type="molecule type" value="Genomic_DNA"/>
</dbReference>
<dbReference type="InParanoid" id="A0A5J5EE44"/>
<feature type="transmembrane region" description="Helical" evidence="1">
    <location>
        <begin position="12"/>
        <end position="32"/>
    </location>
</feature>
<proteinExistence type="predicted"/>
<keyword evidence="1" id="KW-0812">Transmembrane</keyword>
<comment type="caution">
    <text evidence="2">The sequence shown here is derived from an EMBL/GenBank/DDBJ whole genome shotgun (WGS) entry which is preliminary data.</text>
</comment>
<gene>
    <name evidence="2" type="ORF">FN846DRAFT_895558</name>
</gene>
<evidence type="ECO:0000313" key="2">
    <source>
        <dbReference type="EMBL" id="KAA8893915.1"/>
    </source>
</evidence>
<dbReference type="Proteomes" id="UP000326924">
    <property type="component" value="Unassembled WGS sequence"/>
</dbReference>
<sequence>MCVHNPSEDTLYGLTLHVVLCFVLGLQLPAFLARRRAGTSTTALVGPWRKTDSVERERTMSMVPSKSGKIAQDALPFRPYVAKKAFAPSPLRKNGYWSTDSGRNDWVWVYREPAWSWTTDGKNYRVWLRDVEVHRPRGAPNRRRMHRREEKNDEDFEEAIAVCAAFRPVSFFC</sequence>